<accession>A0A0F9P5S9</accession>
<dbReference type="AlphaFoldDB" id="A0A0F9P5S9"/>
<feature type="region of interest" description="Disordered" evidence="1">
    <location>
        <begin position="22"/>
        <end position="44"/>
    </location>
</feature>
<reference evidence="2" key="1">
    <citation type="journal article" date="2015" name="Nature">
        <title>Complex archaea that bridge the gap between prokaryotes and eukaryotes.</title>
        <authorList>
            <person name="Spang A."/>
            <person name="Saw J.H."/>
            <person name="Jorgensen S.L."/>
            <person name="Zaremba-Niedzwiedzka K."/>
            <person name="Martijn J."/>
            <person name="Lind A.E."/>
            <person name="van Eijk R."/>
            <person name="Schleper C."/>
            <person name="Guy L."/>
            <person name="Ettema T.J."/>
        </authorList>
    </citation>
    <scope>NUCLEOTIDE SEQUENCE</scope>
</reference>
<gene>
    <name evidence="2" type="ORF">LCGC14_1178440</name>
</gene>
<evidence type="ECO:0000256" key="1">
    <source>
        <dbReference type="SAM" id="MobiDB-lite"/>
    </source>
</evidence>
<dbReference type="EMBL" id="LAZR01005887">
    <property type="protein sequence ID" value="KKM96400.1"/>
    <property type="molecule type" value="Genomic_DNA"/>
</dbReference>
<feature type="compositionally biased region" description="Gly residues" evidence="1">
    <location>
        <begin position="22"/>
        <end position="36"/>
    </location>
</feature>
<protein>
    <submittedName>
        <fullName evidence="2">Uncharacterized protein</fullName>
    </submittedName>
</protein>
<name>A0A0F9P5S9_9ZZZZ</name>
<proteinExistence type="predicted"/>
<comment type="caution">
    <text evidence="2">The sequence shown here is derived from an EMBL/GenBank/DDBJ whole genome shotgun (WGS) entry which is preliminary data.</text>
</comment>
<organism evidence="2">
    <name type="scientific">marine sediment metagenome</name>
    <dbReference type="NCBI Taxonomy" id="412755"/>
    <lineage>
        <taxon>unclassified sequences</taxon>
        <taxon>metagenomes</taxon>
        <taxon>ecological metagenomes</taxon>
    </lineage>
</organism>
<evidence type="ECO:0000313" key="2">
    <source>
        <dbReference type="EMBL" id="KKM96400.1"/>
    </source>
</evidence>
<sequence length="272" mass="28763">MFGDLNSITMGAMMYEGDGGAGGGSGDGGGDGGGDGNKGDSAPAYMAQLSDDLKTSEALSKHKDISSLARGYLDFVGKSESAVYVPGEGATADDIKAYQRKIGVPEKSDGYVFAIPSGMPADSGFDGDFVKGFASLAHDAGIPKASAELFFNSYIEQVKEGIVANVAEDKKALDAKIVLQKESVTKLEADWKGDAKANVERAHRAFEALGGEDEAKEIMERFTDPDTKAKLGDNPTILRLFFKLAEMIEDDRIIPGQFGVNGPKRPTGPRHV</sequence>